<evidence type="ECO:0000313" key="4">
    <source>
        <dbReference type="Proteomes" id="UP000215377"/>
    </source>
</evidence>
<dbReference type="RefSeq" id="WP_088650380.1">
    <property type="nucleotide sequence ID" value="NZ_AQQR01000004.1"/>
</dbReference>
<name>A0A225NR14_9RHOB</name>
<dbReference type="EMBL" id="AQQR01000004">
    <property type="protein sequence ID" value="OWU73647.1"/>
    <property type="molecule type" value="Genomic_DNA"/>
</dbReference>
<keyword evidence="4" id="KW-1185">Reference proteome</keyword>
<dbReference type="SUPFAM" id="SSF51556">
    <property type="entry name" value="Metallo-dependent hydrolases"/>
    <property type="match status" value="1"/>
</dbReference>
<gene>
    <name evidence="3" type="ORF">ATO3_13495</name>
</gene>
<accession>A0A225NR14</accession>
<dbReference type="Gene3D" id="3.20.20.140">
    <property type="entry name" value="Metal-dependent hydrolases"/>
    <property type="match status" value="1"/>
</dbReference>
<feature type="domain" description="Amidohydrolase-related" evidence="2">
    <location>
        <begin position="11"/>
        <end position="292"/>
    </location>
</feature>
<sequence>MIPVYQGPVFDAHHHLWDCTSGARPWLDEPEMRDLRGSGHALAHRAVFGGAFAGTIWIEGLSCDPEAELAEAEALRLASNGRVNTGLVAHAPLDAPDIARRLDRLQAISPALRGIRDIVAHAPGTPSPARAPDLLDRPGFLNGLKELERRGLVFDLMLRPGQMEDVSHLLKSVPDLITVVEHCGSPNDQSEEGLRAWYRGIALLAAHPGCHMKVSALHCLVEDCSDRCLAMVLDPLYVAFGAERMAFGTDWPVHDRHCPGPESLAAVKRITARWPEPDQRHLFHDTARRVYRV</sequence>
<organism evidence="3 4">
    <name type="scientific">Marinibacterium profundimaris</name>
    <dbReference type="NCBI Taxonomy" id="1679460"/>
    <lineage>
        <taxon>Bacteria</taxon>
        <taxon>Pseudomonadati</taxon>
        <taxon>Pseudomonadota</taxon>
        <taxon>Alphaproteobacteria</taxon>
        <taxon>Rhodobacterales</taxon>
        <taxon>Paracoccaceae</taxon>
        <taxon>Marinibacterium</taxon>
    </lineage>
</organism>
<protein>
    <recommendedName>
        <fullName evidence="2">Amidohydrolase-related domain-containing protein</fullName>
    </recommendedName>
</protein>
<dbReference type="AlphaFoldDB" id="A0A225NR14"/>
<dbReference type="InterPro" id="IPR006680">
    <property type="entry name" value="Amidohydro-rel"/>
</dbReference>
<evidence type="ECO:0000259" key="2">
    <source>
        <dbReference type="Pfam" id="PF04909"/>
    </source>
</evidence>
<dbReference type="GO" id="GO:0016787">
    <property type="term" value="F:hydrolase activity"/>
    <property type="evidence" value="ECO:0007669"/>
    <property type="project" value="InterPro"/>
</dbReference>
<dbReference type="InterPro" id="IPR052350">
    <property type="entry name" value="Metallo-dep_Lactonases"/>
</dbReference>
<dbReference type="PANTHER" id="PTHR43569">
    <property type="entry name" value="AMIDOHYDROLASE"/>
    <property type="match status" value="1"/>
</dbReference>
<dbReference type="Proteomes" id="UP000215377">
    <property type="component" value="Unassembled WGS sequence"/>
</dbReference>
<dbReference type="InterPro" id="IPR032466">
    <property type="entry name" value="Metal_Hydrolase"/>
</dbReference>
<reference evidence="3 4" key="1">
    <citation type="submission" date="2013-04" db="EMBL/GenBank/DDBJ databases">
        <title>Oceanicola sp. 22II1-22F33 Genome Sequencing.</title>
        <authorList>
            <person name="Lai Q."/>
            <person name="Li G."/>
            <person name="Shao Z."/>
        </authorList>
    </citation>
    <scope>NUCLEOTIDE SEQUENCE [LARGE SCALE GENOMIC DNA]</scope>
    <source>
        <strain evidence="3 4">22II1-22F33</strain>
    </source>
</reference>
<evidence type="ECO:0000256" key="1">
    <source>
        <dbReference type="ARBA" id="ARBA00038310"/>
    </source>
</evidence>
<evidence type="ECO:0000313" key="3">
    <source>
        <dbReference type="EMBL" id="OWU73647.1"/>
    </source>
</evidence>
<comment type="caution">
    <text evidence="3">The sequence shown here is derived from an EMBL/GenBank/DDBJ whole genome shotgun (WGS) entry which is preliminary data.</text>
</comment>
<dbReference type="PANTHER" id="PTHR43569:SF1">
    <property type="entry name" value="BLL3371 PROTEIN"/>
    <property type="match status" value="1"/>
</dbReference>
<dbReference type="Pfam" id="PF04909">
    <property type="entry name" value="Amidohydro_2"/>
    <property type="match status" value="1"/>
</dbReference>
<proteinExistence type="inferred from homology"/>
<dbReference type="OrthoDB" id="9787654at2"/>
<comment type="similarity">
    <text evidence="1">Belongs to the metallo-dependent hydrolases superfamily.</text>
</comment>